<dbReference type="PANTHER" id="PTHR43968">
    <property type="match status" value="1"/>
</dbReference>
<sequence length="292" mass="31391">MTKPVLYTFPQSVWAAAPHLALAELDVDADVEVVNLVEGANFDPQFLKLNPHGTLPTLAHGGKSFTSTAAVIDYLVSVSSKKVAPATSITTVVHEDEIDPNFAFVASRNDEELAKVKGSFAPIFTSTRLAGLKKHAATPEAEPHKDFHDKQIAKISGLDALLTGDAPDEARQGFYSASTALWDSIRVFTVETLPAAISEGPFIGGATPGVDDYHVGAWIARIAFLLGAQKSDEGVAALEKGFGPIPEKVKVYWSAWIARDSWVKAYPDKGLALSHTHDICSVIDADFLTNYM</sequence>
<dbReference type="CDD" id="cd00570">
    <property type="entry name" value="GST_N_family"/>
    <property type="match status" value="1"/>
</dbReference>
<gene>
    <name evidence="2" type="ORF">EDB92DRAFT_313124</name>
</gene>
<dbReference type="InterPro" id="IPR050983">
    <property type="entry name" value="GST_Omega/HSP26"/>
</dbReference>
<dbReference type="GO" id="GO:0005737">
    <property type="term" value="C:cytoplasm"/>
    <property type="evidence" value="ECO:0007669"/>
    <property type="project" value="TreeGrafter"/>
</dbReference>
<protein>
    <recommendedName>
        <fullName evidence="1">GST N-terminal domain-containing protein</fullName>
    </recommendedName>
</protein>
<name>A0AAD4LM93_9AGAM</name>
<proteinExistence type="predicted"/>
<dbReference type="AlphaFoldDB" id="A0AAD4LM93"/>
<feature type="domain" description="GST N-terminal" evidence="1">
    <location>
        <begin position="2"/>
        <end position="83"/>
    </location>
</feature>
<evidence type="ECO:0000259" key="1">
    <source>
        <dbReference type="PROSITE" id="PS50404"/>
    </source>
</evidence>
<dbReference type="PROSITE" id="PS50404">
    <property type="entry name" value="GST_NTER"/>
    <property type="match status" value="1"/>
</dbReference>
<dbReference type="InterPro" id="IPR036249">
    <property type="entry name" value="Thioredoxin-like_sf"/>
</dbReference>
<dbReference type="Pfam" id="PF13417">
    <property type="entry name" value="GST_N_3"/>
    <property type="match status" value="1"/>
</dbReference>
<dbReference type="PANTHER" id="PTHR43968:SF8">
    <property type="entry name" value="S-TRANSFERASE, PUTATIVE (AFU_ORTHOLOGUE AFUA_2G00590)-RELATED"/>
    <property type="match status" value="1"/>
</dbReference>
<dbReference type="InterPro" id="IPR004045">
    <property type="entry name" value="Glutathione_S-Trfase_N"/>
</dbReference>
<evidence type="ECO:0000313" key="3">
    <source>
        <dbReference type="Proteomes" id="UP001201163"/>
    </source>
</evidence>
<comment type="caution">
    <text evidence="2">The sequence shown here is derived from an EMBL/GenBank/DDBJ whole genome shotgun (WGS) entry which is preliminary data.</text>
</comment>
<organism evidence="2 3">
    <name type="scientific">Lactarius akahatsu</name>
    <dbReference type="NCBI Taxonomy" id="416441"/>
    <lineage>
        <taxon>Eukaryota</taxon>
        <taxon>Fungi</taxon>
        <taxon>Dikarya</taxon>
        <taxon>Basidiomycota</taxon>
        <taxon>Agaricomycotina</taxon>
        <taxon>Agaricomycetes</taxon>
        <taxon>Russulales</taxon>
        <taxon>Russulaceae</taxon>
        <taxon>Lactarius</taxon>
    </lineage>
</organism>
<keyword evidence="3" id="KW-1185">Reference proteome</keyword>
<dbReference type="Proteomes" id="UP001201163">
    <property type="component" value="Unassembled WGS sequence"/>
</dbReference>
<reference evidence="2" key="1">
    <citation type="submission" date="2022-01" db="EMBL/GenBank/DDBJ databases">
        <title>Comparative genomics reveals a dynamic genome evolution in the ectomycorrhizal milk-cap (Lactarius) mushrooms.</title>
        <authorList>
            <consortium name="DOE Joint Genome Institute"/>
            <person name="Lebreton A."/>
            <person name="Tang N."/>
            <person name="Kuo A."/>
            <person name="LaButti K."/>
            <person name="Drula E."/>
            <person name="Barry K."/>
            <person name="Clum A."/>
            <person name="Lipzen A."/>
            <person name="Mousain D."/>
            <person name="Ng V."/>
            <person name="Wang R."/>
            <person name="Wang X."/>
            <person name="Dai Y."/>
            <person name="Henrissat B."/>
            <person name="Grigoriev I.V."/>
            <person name="Guerin-Laguette A."/>
            <person name="Yu F."/>
            <person name="Martin F.M."/>
        </authorList>
    </citation>
    <scope>NUCLEOTIDE SEQUENCE</scope>
    <source>
        <strain evidence="2">QP</strain>
    </source>
</reference>
<accession>A0AAD4LM93</accession>
<dbReference type="Gene3D" id="3.40.30.10">
    <property type="entry name" value="Glutaredoxin"/>
    <property type="match status" value="1"/>
</dbReference>
<evidence type="ECO:0000313" key="2">
    <source>
        <dbReference type="EMBL" id="KAH8994211.1"/>
    </source>
</evidence>
<dbReference type="EMBL" id="JAKELL010000015">
    <property type="protein sequence ID" value="KAH8994211.1"/>
    <property type="molecule type" value="Genomic_DNA"/>
</dbReference>
<dbReference type="SUPFAM" id="SSF52833">
    <property type="entry name" value="Thioredoxin-like"/>
    <property type="match status" value="1"/>
</dbReference>